<dbReference type="AlphaFoldDB" id="A0A1S0TSP1"/>
<accession>A0A1S0TSP1</accession>
<dbReference type="GeneID" id="9946309"/>
<proteinExistence type="predicted"/>
<dbReference type="KEGG" id="loa:LOAG_08879"/>
<organism evidence="1">
    <name type="scientific">Loa loa</name>
    <name type="common">Eye worm</name>
    <name type="synonym">Filaria loa</name>
    <dbReference type="NCBI Taxonomy" id="7209"/>
    <lineage>
        <taxon>Eukaryota</taxon>
        <taxon>Metazoa</taxon>
        <taxon>Ecdysozoa</taxon>
        <taxon>Nematoda</taxon>
        <taxon>Chromadorea</taxon>
        <taxon>Rhabditida</taxon>
        <taxon>Spirurina</taxon>
        <taxon>Spiruromorpha</taxon>
        <taxon>Filarioidea</taxon>
        <taxon>Onchocercidae</taxon>
        <taxon>Loa</taxon>
    </lineage>
</organism>
<sequence>MPLLMTMTSRHLDTARKKRDDGIVVEEEKEELRDRKRLQNEEFTLEVVYNFKKSNEQSIVNVFYGTKEIFSSVGRSLSFIDVHEGIRTNSLTGHFAYVTEIHQDMLWMNS</sequence>
<dbReference type="EMBL" id="JH712544">
    <property type="protein sequence ID" value="EFO19613.1"/>
    <property type="molecule type" value="Genomic_DNA"/>
</dbReference>
<dbReference type="CTD" id="9946309"/>
<gene>
    <name evidence="1" type="ORF">LOAG_08879</name>
</gene>
<evidence type="ECO:0000313" key="1">
    <source>
        <dbReference type="EMBL" id="EFO19613.1"/>
    </source>
</evidence>
<dbReference type="InParanoid" id="A0A1S0TSP1"/>
<reference evidence="1" key="1">
    <citation type="submission" date="2012-04" db="EMBL/GenBank/DDBJ databases">
        <title>The Genome Sequence of Loa loa.</title>
        <authorList>
            <consortium name="The Broad Institute Genome Sequencing Platform"/>
            <consortium name="Broad Institute Genome Sequencing Center for Infectious Disease"/>
            <person name="Nutman T.B."/>
            <person name="Fink D.L."/>
            <person name="Russ C."/>
            <person name="Young S."/>
            <person name="Zeng Q."/>
            <person name="Gargeya S."/>
            <person name="Alvarado L."/>
            <person name="Berlin A."/>
            <person name="Chapman S.B."/>
            <person name="Chen Z."/>
            <person name="Freedman E."/>
            <person name="Gellesch M."/>
            <person name="Goldberg J."/>
            <person name="Griggs A."/>
            <person name="Gujja S."/>
            <person name="Heilman E.R."/>
            <person name="Heiman D."/>
            <person name="Howarth C."/>
            <person name="Mehta T."/>
            <person name="Neiman D."/>
            <person name="Pearson M."/>
            <person name="Roberts A."/>
            <person name="Saif S."/>
            <person name="Shea T."/>
            <person name="Shenoy N."/>
            <person name="Sisk P."/>
            <person name="Stolte C."/>
            <person name="Sykes S."/>
            <person name="White J."/>
            <person name="Yandava C."/>
            <person name="Haas B."/>
            <person name="Henn M.R."/>
            <person name="Nusbaum C."/>
            <person name="Birren B."/>
        </authorList>
    </citation>
    <scope>NUCLEOTIDE SEQUENCE [LARGE SCALE GENOMIC DNA]</scope>
</reference>
<name>A0A1S0TSP1_LOALO</name>
<protein>
    <submittedName>
        <fullName evidence="1">Uncharacterized protein</fullName>
    </submittedName>
</protein>
<dbReference type="RefSeq" id="XP_003144457.1">
    <property type="nucleotide sequence ID" value="XM_003144409.1"/>
</dbReference>